<dbReference type="EMBL" id="CP031598">
    <property type="protein sequence ID" value="QEW26353.1"/>
    <property type="molecule type" value="Genomic_DNA"/>
</dbReference>
<evidence type="ECO:0000256" key="5">
    <source>
        <dbReference type="ARBA" id="ARBA00022970"/>
    </source>
</evidence>
<comment type="similarity">
    <text evidence="8">Belongs to the binding-protein-dependent transport system permease family. LivHM subfamily.</text>
</comment>
<keyword evidence="4 9" id="KW-0812">Transmembrane</keyword>
<feature type="transmembrane region" description="Helical" evidence="9">
    <location>
        <begin position="27"/>
        <end position="47"/>
    </location>
</feature>
<evidence type="ECO:0000256" key="8">
    <source>
        <dbReference type="ARBA" id="ARBA00037998"/>
    </source>
</evidence>
<accession>A0A5P3ACA3</accession>
<dbReference type="Proteomes" id="UP000325785">
    <property type="component" value="Chromosome"/>
</dbReference>
<dbReference type="PANTHER" id="PTHR11795">
    <property type="entry name" value="BRANCHED-CHAIN AMINO ACID TRANSPORT SYSTEM PERMEASE PROTEIN LIVH"/>
    <property type="match status" value="1"/>
</dbReference>
<evidence type="ECO:0000256" key="1">
    <source>
        <dbReference type="ARBA" id="ARBA00004651"/>
    </source>
</evidence>
<evidence type="ECO:0000256" key="7">
    <source>
        <dbReference type="ARBA" id="ARBA00023136"/>
    </source>
</evidence>
<dbReference type="InterPro" id="IPR001851">
    <property type="entry name" value="ABC_transp_permease"/>
</dbReference>
<keyword evidence="7 9" id="KW-0472">Membrane</keyword>
<dbReference type="GO" id="GO:0022857">
    <property type="term" value="F:transmembrane transporter activity"/>
    <property type="evidence" value="ECO:0007669"/>
    <property type="project" value="InterPro"/>
</dbReference>
<dbReference type="InterPro" id="IPR052157">
    <property type="entry name" value="BCAA_transport_permease"/>
</dbReference>
<keyword evidence="2" id="KW-0813">Transport</keyword>
<feature type="transmembrane region" description="Helical" evidence="9">
    <location>
        <begin position="89"/>
        <end position="110"/>
    </location>
</feature>
<dbReference type="CDD" id="cd06582">
    <property type="entry name" value="TM_PBP1_LivH_like"/>
    <property type="match status" value="1"/>
</dbReference>
<evidence type="ECO:0000313" key="11">
    <source>
        <dbReference type="Proteomes" id="UP000325785"/>
    </source>
</evidence>
<evidence type="ECO:0000256" key="4">
    <source>
        <dbReference type="ARBA" id="ARBA00022692"/>
    </source>
</evidence>
<dbReference type="GO" id="GO:0006865">
    <property type="term" value="P:amino acid transport"/>
    <property type="evidence" value="ECO:0007669"/>
    <property type="project" value="UniProtKB-KW"/>
</dbReference>
<dbReference type="GO" id="GO:0005886">
    <property type="term" value="C:plasma membrane"/>
    <property type="evidence" value="ECO:0007669"/>
    <property type="project" value="UniProtKB-SubCell"/>
</dbReference>
<gene>
    <name evidence="10" type="primary">livH_10</name>
    <name evidence="10" type="ORF">RIdsm_02152</name>
</gene>
<evidence type="ECO:0000256" key="2">
    <source>
        <dbReference type="ARBA" id="ARBA00022448"/>
    </source>
</evidence>
<feature type="transmembrane region" description="Helical" evidence="9">
    <location>
        <begin position="370"/>
        <end position="393"/>
    </location>
</feature>
<dbReference type="Pfam" id="PF02653">
    <property type="entry name" value="BPD_transp_2"/>
    <property type="match status" value="1"/>
</dbReference>
<proteinExistence type="inferred from homology"/>
<protein>
    <submittedName>
        <fullName evidence="10">LIV-I protein H</fullName>
    </submittedName>
</protein>
<feature type="transmembrane region" description="Helical" evidence="9">
    <location>
        <begin position="286"/>
        <end position="303"/>
    </location>
</feature>
<dbReference type="AlphaFoldDB" id="A0A5P3ACA3"/>
<evidence type="ECO:0000256" key="3">
    <source>
        <dbReference type="ARBA" id="ARBA00022475"/>
    </source>
</evidence>
<feature type="transmembrane region" description="Helical" evidence="9">
    <location>
        <begin position="335"/>
        <end position="358"/>
    </location>
</feature>
<feature type="transmembrane region" description="Helical" evidence="9">
    <location>
        <begin position="59"/>
        <end position="83"/>
    </location>
</feature>
<keyword evidence="5" id="KW-0029">Amino-acid transport</keyword>
<feature type="transmembrane region" description="Helical" evidence="9">
    <location>
        <begin position="408"/>
        <end position="426"/>
    </location>
</feature>
<feature type="transmembrane region" description="Helical" evidence="9">
    <location>
        <begin position="183"/>
        <end position="200"/>
    </location>
</feature>
<evidence type="ECO:0000256" key="9">
    <source>
        <dbReference type="SAM" id="Phobius"/>
    </source>
</evidence>
<comment type="subcellular location">
    <subcellularLocation>
        <location evidence="1">Cell membrane</location>
        <topology evidence="1">Multi-pass membrane protein</topology>
    </subcellularLocation>
</comment>
<keyword evidence="3" id="KW-1003">Cell membrane</keyword>
<dbReference type="PANTHER" id="PTHR11795:SF445">
    <property type="entry name" value="AMINO ACID ABC TRANSPORTER PERMEASE PROTEIN"/>
    <property type="match status" value="1"/>
</dbReference>
<evidence type="ECO:0000313" key="10">
    <source>
        <dbReference type="EMBL" id="QEW26353.1"/>
    </source>
</evidence>
<name>A0A5P3ACA3_9RHOB</name>
<organism evidence="10 11">
    <name type="scientific">Roseovarius indicus</name>
    <dbReference type="NCBI Taxonomy" id="540747"/>
    <lineage>
        <taxon>Bacteria</taxon>
        <taxon>Pseudomonadati</taxon>
        <taxon>Pseudomonadota</taxon>
        <taxon>Alphaproteobacteria</taxon>
        <taxon>Rhodobacterales</taxon>
        <taxon>Roseobacteraceae</taxon>
        <taxon>Roseovarius</taxon>
    </lineage>
</organism>
<reference evidence="10 11" key="1">
    <citation type="submission" date="2018-08" db="EMBL/GenBank/DDBJ databases">
        <title>Genetic Globetrotter - A new plasmid hitch-hiking vast phylogenetic and geographic distances.</title>
        <authorList>
            <person name="Vollmers J."/>
            <person name="Petersen J."/>
        </authorList>
    </citation>
    <scope>NUCLEOTIDE SEQUENCE [LARGE SCALE GENOMIC DNA]</scope>
    <source>
        <strain evidence="10 11">DSM 26383</strain>
    </source>
</reference>
<keyword evidence="6 9" id="KW-1133">Transmembrane helix</keyword>
<sequence>MAPGPATIRKQPGQTRRDTGDIVEFPLLFWGVLAWMIFWAVAGSILIKRRYLARDLDTSNAAFIGTMAGASLGPVGLAAVWAATPRASVYLTTSLALLTVLIVAVTFSFADPDNICVVSGGFVASQFVNGLIIGIIYGFMALGLSLIFSILGVVSFAHGEFYMIGGMLVYFITEVWFPGINPLMGVLGACLVAFLLGAAFERLMLTPMYHGKIDRPIEYGILVTFGLAFTLQYFVQALVGANPVKAQRFLEFPRWRFPAEADPIWIKTSRGSMTLFEQVTISSPRFTAAITCILVLAALLFLMHRTWTGKALRAVSQDREAAAITGINPNTMNMLAFALGGMIAALAGALLVQAFSWLPQVGAIPAMRSFVIVVLGGLGSLPGAFIGGIMVGLVEAAGTGCVPDAQKAASYIPAYGMIVLTLTLLLRPTGMFGRRFASGMHGQG</sequence>
<dbReference type="KEGG" id="rid:RIdsm_02152"/>
<feature type="transmembrane region" description="Helical" evidence="9">
    <location>
        <begin position="220"/>
        <end position="239"/>
    </location>
</feature>
<evidence type="ECO:0000256" key="6">
    <source>
        <dbReference type="ARBA" id="ARBA00022989"/>
    </source>
</evidence>